<dbReference type="InterPro" id="IPR000962">
    <property type="entry name" value="Znf_DskA_TraR"/>
</dbReference>
<gene>
    <name evidence="6" type="ORF">DSYM_29770</name>
</gene>
<dbReference type="SUPFAM" id="SSF57716">
    <property type="entry name" value="Glucocorticoid receptor-like (DNA-binding domain)"/>
    <property type="match status" value="1"/>
</dbReference>
<evidence type="ECO:0000256" key="4">
    <source>
        <dbReference type="PROSITE-ProRule" id="PRU00510"/>
    </source>
</evidence>
<evidence type="ECO:0000313" key="6">
    <source>
        <dbReference type="EMBL" id="BBO22278.1"/>
    </source>
</evidence>
<dbReference type="PANTHER" id="PTHR33823">
    <property type="entry name" value="RNA POLYMERASE-BINDING TRANSCRIPTION FACTOR DKSA-RELATED"/>
    <property type="match status" value="1"/>
</dbReference>
<sequence length="133" mass="15134">MSKLDQQQIDHLSGLMAERWTREFSEIRSLLSELGEERERATLGRREADSSDEALLNTLAEIDEVLVRQNLQDVRDIAAARERIAAGTYGDCIDCGEAIVYERLLAYPTAKRCIGCQREHERRKAAREGRAMP</sequence>
<dbReference type="KEGG" id="ddz:DSYM_29770"/>
<protein>
    <recommendedName>
        <fullName evidence="5">Zinc finger DksA/TraR C4-type domain-containing protein</fullName>
    </recommendedName>
</protein>
<accession>A0A809R6G2</accession>
<keyword evidence="3" id="KW-0862">Zinc</keyword>
<evidence type="ECO:0000256" key="2">
    <source>
        <dbReference type="ARBA" id="ARBA00022771"/>
    </source>
</evidence>
<dbReference type="PROSITE" id="PS51128">
    <property type="entry name" value="ZF_DKSA_2"/>
    <property type="match status" value="1"/>
</dbReference>
<dbReference type="GO" id="GO:0008270">
    <property type="term" value="F:zinc ion binding"/>
    <property type="evidence" value="ECO:0007669"/>
    <property type="project" value="UniProtKB-KW"/>
</dbReference>
<feature type="zinc finger region" description="dksA C4-type" evidence="4">
    <location>
        <begin position="92"/>
        <end position="116"/>
    </location>
</feature>
<dbReference type="AlphaFoldDB" id="A0A809R6G2"/>
<evidence type="ECO:0000259" key="5">
    <source>
        <dbReference type="Pfam" id="PF01258"/>
    </source>
</evidence>
<dbReference type="Gene3D" id="1.20.120.910">
    <property type="entry name" value="DksA, coiled-coil domain"/>
    <property type="match status" value="1"/>
</dbReference>
<dbReference type="EMBL" id="AP021857">
    <property type="protein sequence ID" value="BBO22278.1"/>
    <property type="molecule type" value="Genomic_DNA"/>
</dbReference>
<proteinExistence type="predicted"/>
<dbReference type="Proteomes" id="UP000662914">
    <property type="component" value="Chromosome"/>
</dbReference>
<evidence type="ECO:0000313" key="7">
    <source>
        <dbReference type="Proteomes" id="UP000662914"/>
    </source>
</evidence>
<keyword evidence="2" id="KW-0863">Zinc-finger</keyword>
<evidence type="ECO:0000256" key="1">
    <source>
        <dbReference type="ARBA" id="ARBA00022723"/>
    </source>
</evidence>
<evidence type="ECO:0000256" key="3">
    <source>
        <dbReference type="ARBA" id="ARBA00022833"/>
    </source>
</evidence>
<dbReference type="PANTHER" id="PTHR33823:SF4">
    <property type="entry name" value="GENERAL STRESS PROTEIN 16O"/>
    <property type="match status" value="1"/>
</dbReference>
<organism evidence="6 7">
    <name type="scientific">Candidatus Desulfobacillus denitrificans</name>
    <dbReference type="NCBI Taxonomy" id="2608985"/>
    <lineage>
        <taxon>Bacteria</taxon>
        <taxon>Pseudomonadati</taxon>
        <taxon>Pseudomonadota</taxon>
        <taxon>Betaproteobacteria</taxon>
        <taxon>Candidatus Desulfobacillus</taxon>
    </lineage>
</organism>
<dbReference type="Pfam" id="PF01258">
    <property type="entry name" value="zf-dskA_traR"/>
    <property type="match status" value="1"/>
</dbReference>
<keyword evidence="1" id="KW-0479">Metal-binding</keyword>
<name>A0A809R6G2_9PROT</name>
<reference evidence="6" key="1">
    <citation type="journal article" name="DNA Res.">
        <title>The physiological potential of anammox bacteria as revealed by their core genome structure.</title>
        <authorList>
            <person name="Okubo T."/>
            <person name="Toyoda A."/>
            <person name="Fukuhara K."/>
            <person name="Uchiyama I."/>
            <person name="Harigaya Y."/>
            <person name="Kuroiwa M."/>
            <person name="Suzuki T."/>
            <person name="Murakami Y."/>
            <person name="Suwa Y."/>
            <person name="Takami H."/>
        </authorList>
    </citation>
    <scope>NUCLEOTIDE SEQUENCE</scope>
    <source>
        <strain evidence="6">317325-3</strain>
    </source>
</reference>
<feature type="domain" description="Zinc finger DksA/TraR C4-type" evidence="5">
    <location>
        <begin position="87"/>
        <end position="122"/>
    </location>
</feature>